<keyword evidence="3" id="KW-1185">Reference proteome</keyword>
<accession>A0A1M5HLK3</accession>
<reference evidence="3" key="1">
    <citation type="submission" date="2016-11" db="EMBL/GenBank/DDBJ databases">
        <authorList>
            <person name="Varghese N."/>
            <person name="Submissions S."/>
        </authorList>
    </citation>
    <scope>NUCLEOTIDE SEQUENCE [LARGE SCALE GENOMIC DNA]</scope>
    <source>
        <strain evidence="3">DSM 19741</strain>
    </source>
</reference>
<proteinExistence type="predicted"/>
<feature type="signal peptide" evidence="1">
    <location>
        <begin position="1"/>
        <end position="22"/>
    </location>
</feature>
<dbReference type="OrthoDB" id="9798341at2"/>
<dbReference type="InterPro" id="IPR025737">
    <property type="entry name" value="FApF"/>
</dbReference>
<evidence type="ECO:0000256" key="1">
    <source>
        <dbReference type="SAM" id="SignalP"/>
    </source>
</evidence>
<evidence type="ECO:0000313" key="3">
    <source>
        <dbReference type="Proteomes" id="UP000184036"/>
    </source>
</evidence>
<dbReference type="Pfam" id="PF13557">
    <property type="entry name" value="Phenol_MetA_deg"/>
    <property type="match status" value="1"/>
</dbReference>
<evidence type="ECO:0000313" key="2">
    <source>
        <dbReference type="EMBL" id="SHG16823.1"/>
    </source>
</evidence>
<keyword evidence="1" id="KW-0732">Signal</keyword>
<sequence length="323" mass="35537">MKTKVCYAILFLTIFSSVSSIAQDLPQAPGNFGLTNVLDGAVPGPGFYSFEYVSHYSGVLQDPFGNDLKPNGVDKLKISSLLLMNQGVWVTKVKVLGGNLLFDALVPIVVLDSKKPYDLIGKSGLGDVILGAGVQWFDTKLFGLPFPNRLELDFVLPIGSYNDNGGTSPINASSRFLSVEPYWASTLFFNKDFSFSMRNHLTFNGKYKEIPNTDVQVGVNYHLNYSLEHLVGKSRFAPGKSGEFRLGVQGYLAEQLSNDKVNGVNLPNSKESVFAIGPLLQLQTKTGWFLALTTAFEVSAVNRPQGTRTTLRFIKYFPPKVKK</sequence>
<dbReference type="Proteomes" id="UP000184036">
    <property type="component" value="Unassembled WGS sequence"/>
</dbReference>
<dbReference type="STRING" id="271157.SAMN05444396_105176"/>
<dbReference type="AlphaFoldDB" id="A0A1M5HLK3"/>
<dbReference type="RefSeq" id="WP_072991088.1">
    <property type="nucleotide sequence ID" value="NZ_FQWE01000005.1"/>
</dbReference>
<gene>
    <name evidence="2" type="ORF">SAMN05444396_105176</name>
</gene>
<feature type="chain" id="PRO_5012025083" evidence="1">
    <location>
        <begin position="23"/>
        <end position="323"/>
    </location>
</feature>
<dbReference type="EMBL" id="FQWE01000005">
    <property type="protein sequence ID" value="SHG16823.1"/>
    <property type="molecule type" value="Genomic_DNA"/>
</dbReference>
<name>A0A1M5HLK3_9FLAO</name>
<protein>
    <submittedName>
        <fullName evidence="2">Uncharacterized conserved protein</fullName>
    </submittedName>
</protein>
<organism evidence="2 3">
    <name type="scientific">Flavobacterium segetis</name>
    <dbReference type="NCBI Taxonomy" id="271157"/>
    <lineage>
        <taxon>Bacteria</taxon>
        <taxon>Pseudomonadati</taxon>
        <taxon>Bacteroidota</taxon>
        <taxon>Flavobacteriia</taxon>
        <taxon>Flavobacteriales</taxon>
        <taxon>Flavobacteriaceae</taxon>
        <taxon>Flavobacterium</taxon>
    </lineage>
</organism>